<dbReference type="AlphaFoldDB" id="A0A089YQW5"/>
<dbReference type="Proteomes" id="UP000029499">
    <property type="component" value="Chromosome"/>
</dbReference>
<dbReference type="EMBL" id="CP009533">
    <property type="protein sequence ID" value="AIS16085.1"/>
    <property type="molecule type" value="Genomic_DNA"/>
</dbReference>
<accession>A0A089YQW5</accession>
<gene>
    <name evidence="1" type="ORF">LT40_01165</name>
</gene>
<evidence type="ECO:0000313" key="1">
    <source>
        <dbReference type="EMBL" id="AIS16085.1"/>
    </source>
</evidence>
<dbReference type="HOGENOM" id="CLU_2790840_0_0_6"/>
<keyword evidence="2" id="KW-1185">Reference proteome</keyword>
<reference evidence="1 2" key="1">
    <citation type="journal article" date="2015" name="J. Biotechnol.">
        <title>Complete genome sequence of Pseudomonas rhizosphaerae IH5T (=DSM 16299T), a phosphate-solubilizing rhizobacterium for bacterial biofertilizer.</title>
        <authorList>
            <person name="Kwak Y."/>
            <person name="Jung B.K."/>
            <person name="Shin J.H."/>
        </authorList>
    </citation>
    <scope>NUCLEOTIDE SEQUENCE [LARGE SCALE GENOMIC DNA]</scope>
    <source>
        <strain evidence="1">DSM 16299</strain>
    </source>
</reference>
<proteinExistence type="predicted"/>
<evidence type="ECO:0000313" key="2">
    <source>
        <dbReference type="Proteomes" id="UP000029499"/>
    </source>
</evidence>
<name>A0A089YQW5_9PSED</name>
<dbReference type="KEGG" id="prh:LT40_01165"/>
<protein>
    <submittedName>
        <fullName evidence="1">Uncharacterized protein</fullName>
    </submittedName>
</protein>
<organism evidence="1 2">
    <name type="scientific">Pseudomonas rhizosphaerae</name>
    <dbReference type="NCBI Taxonomy" id="216142"/>
    <lineage>
        <taxon>Bacteria</taxon>
        <taxon>Pseudomonadati</taxon>
        <taxon>Pseudomonadota</taxon>
        <taxon>Gammaproteobacteria</taxon>
        <taxon>Pseudomonadales</taxon>
        <taxon>Pseudomonadaceae</taxon>
        <taxon>Pseudomonas</taxon>
    </lineage>
</organism>
<sequence length="68" mass="7061">MGSVCSPARYLGVLLFFERLAFFGAFSSGLDGAADGVRVPSLTMVTGKGRGAALRAMGFLPDEGFSAR</sequence>